<evidence type="ECO:0000256" key="2">
    <source>
        <dbReference type="ARBA" id="ARBA00022692"/>
    </source>
</evidence>
<proteinExistence type="predicted"/>
<sequence length="694" mass="77299">MRFAIALLVILAIASIIGTVLTQEDPYANYVNQFGPFWADIFRSVGLYDVYSSWWFMLILVFLVISVSLCVIHNAPKMIMDARSWKDRVREGSLRAFRYKSEFHAATIGGVKTAEILMRLGRQLGYKLVTRDTGAGEILIAGKRGALTKLGYISAHLAIVVICVGGLLDSNLPIELQMWTSGKTATELDSDVDAISPDHRLSPSNPTFRAFALVPEGQQTSSAVLSRPNGSLVQDLPFSIQLKRFVVDYYSTGMPKLFASDIVVTDRKTGRRVQARVQVNKPFTYDGISIYQSSFQDGGSRLAMTVWPMAGRTEATEPLQGVIGGITHIGPQTAGEKAETVEFTDFRSINVEDTRNADSAHGVRSVPKEHALEDEVVARLGSGAKRNQPTSLRNLGPSVQYKVRDVNGQAYEYRTFMLPVNISGQQMFLTGVRLDLNDPFRFLRIPADEHNSVRDWMNLRAALQSPDMRNRAVARFIRRSYLNADTDTQRRAESDVSRLLDEFAGVQRDNAATTVMQSAGGFQAIAGLLDRSAPEVQQEKTAAALLRTLNGVMWDLWQISRIKHGEPELKQTPSHISFIRSSIDALSDSFYYGAQIFLQLDSFTQVQASAFQLTRAPGKTLVYVGSLFLVVGVFSMFYVRERRLWFWIKSSDDGGADVLMAMFTARHTLDFENEFARTHDAVNAALDAKRIQTP</sequence>
<feature type="transmembrane region" description="Helical" evidence="6">
    <location>
        <begin position="150"/>
        <end position="168"/>
    </location>
</feature>
<organism evidence="8 9">
    <name type="scientific">Trinickia violacea</name>
    <dbReference type="NCBI Taxonomy" id="2571746"/>
    <lineage>
        <taxon>Bacteria</taxon>
        <taxon>Pseudomonadati</taxon>
        <taxon>Pseudomonadota</taxon>
        <taxon>Betaproteobacteria</taxon>
        <taxon>Burkholderiales</taxon>
        <taxon>Burkholderiaceae</taxon>
        <taxon>Trinickia</taxon>
    </lineage>
</organism>
<dbReference type="KEGG" id="tvl:FAZ95_27215"/>
<dbReference type="InterPro" id="IPR023494">
    <property type="entry name" value="Cyt_c_bgen_Ccs1/CcsB/ResB"/>
</dbReference>
<keyword evidence="3" id="KW-0201">Cytochrome c-type biogenesis</keyword>
<feature type="transmembrane region" description="Helical" evidence="6">
    <location>
        <begin position="621"/>
        <end position="639"/>
    </location>
</feature>
<name>A0A4V1EIT2_9BURK</name>
<dbReference type="RefSeq" id="WP_137337618.1">
    <property type="nucleotide sequence ID" value="NZ_CP040078.1"/>
</dbReference>
<evidence type="ECO:0000256" key="4">
    <source>
        <dbReference type="ARBA" id="ARBA00022989"/>
    </source>
</evidence>
<protein>
    <submittedName>
        <fullName evidence="8">Cytochrome c biogenesis protein ResB</fullName>
    </submittedName>
</protein>
<evidence type="ECO:0000256" key="6">
    <source>
        <dbReference type="SAM" id="Phobius"/>
    </source>
</evidence>
<evidence type="ECO:0000256" key="5">
    <source>
        <dbReference type="ARBA" id="ARBA00023136"/>
    </source>
</evidence>
<accession>A0A4V1EIT2</accession>
<keyword evidence="2 6" id="KW-0812">Transmembrane</keyword>
<dbReference type="GO" id="GO:0017004">
    <property type="term" value="P:cytochrome complex assembly"/>
    <property type="evidence" value="ECO:0007669"/>
    <property type="project" value="UniProtKB-KW"/>
</dbReference>
<comment type="subcellular location">
    <subcellularLocation>
        <location evidence="1">Membrane</location>
        <topology evidence="1">Multi-pass membrane protein</topology>
    </subcellularLocation>
</comment>
<dbReference type="Proteomes" id="UP000298656">
    <property type="component" value="Chromosome 2"/>
</dbReference>
<evidence type="ECO:0000256" key="1">
    <source>
        <dbReference type="ARBA" id="ARBA00004141"/>
    </source>
</evidence>
<dbReference type="GO" id="GO:0016020">
    <property type="term" value="C:membrane"/>
    <property type="evidence" value="ECO:0007669"/>
    <property type="project" value="UniProtKB-SubCell"/>
</dbReference>
<evidence type="ECO:0000256" key="3">
    <source>
        <dbReference type="ARBA" id="ARBA00022748"/>
    </source>
</evidence>
<evidence type="ECO:0000313" key="8">
    <source>
        <dbReference type="EMBL" id="QCP54860.1"/>
    </source>
</evidence>
<keyword evidence="5 6" id="KW-0472">Membrane</keyword>
<dbReference type="PANTHER" id="PTHR31566">
    <property type="entry name" value="CYTOCHROME C BIOGENESIS PROTEIN CCS1, CHLOROPLASTIC"/>
    <property type="match status" value="1"/>
</dbReference>
<evidence type="ECO:0000259" key="7">
    <source>
        <dbReference type="Pfam" id="PF05140"/>
    </source>
</evidence>
<feature type="transmembrane region" description="Helical" evidence="6">
    <location>
        <begin position="54"/>
        <end position="75"/>
    </location>
</feature>
<keyword evidence="9" id="KW-1185">Reference proteome</keyword>
<keyword evidence="4 6" id="KW-1133">Transmembrane helix</keyword>
<dbReference type="InterPro" id="IPR007816">
    <property type="entry name" value="ResB-like_domain"/>
</dbReference>
<dbReference type="EMBL" id="CP040078">
    <property type="protein sequence ID" value="QCP54860.1"/>
    <property type="molecule type" value="Genomic_DNA"/>
</dbReference>
<reference evidence="8 9" key="1">
    <citation type="submission" date="2019-05" db="EMBL/GenBank/DDBJ databases">
        <title>Burkholderia sp. DHOD12, isolated from subtropical forest soil.</title>
        <authorList>
            <person name="Gao Z.-H."/>
            <person name="Qiu L.-H."/>
        </authorList>
    </citation>
    <scope>NUCLEOTIDE SEQUENCE [LARGE SCALE GENOMIC DNA]</scope>
    <source>
        <strain evidence="8 9">DHOD12</strain>
    </source>
</reference>
<feature type="domain" description="ResB-like" evidence="7">
    <location>
        <begin position="1"/>
        <end position="676"/>
    </location>
</feature>
<dbReference type="OrthoDB" id="9770923at2"/>
<dbReference type="PANTHER" id="PTHR31566:SF0">
    <property type="entry name" value="CYTOCHROME C BIOGENESIS PROTEIN CCS1, CHLOROPLASTIC"/>
    <property type="match status" value="1"/>
</dbReference>
<dbReference type="AlphaFoldDB" id="A0A4V1EIT2"/>
<evidence type="ECO:0000313" key="9">
    <source>
        <dbReference type="Proteomes" id="UP000298656"/>
    </source>
</evidence>
<dbReference type="Pfam" id="PF05140">
    <property type="entry name" value="ResB"/>
    <property type="match status" value="1"/>
</dbReference>
<gene>
    <name evidence="8" type="ORF">FAZ95_27215</name>
</gene>